<dbReference type="InterPro" id="IPR012341">
    <property type="entry name" value="6hp_glycosidase-like_sf"/>
</dbReference>
<proteinExistence type="inferred from homology"/>
<reference evidence="4" key="1">
    <citation type="submission" date="2020-07" db="EMBL/GenBank/DDBJ databases">
        <title>Complete genome sequencing of Coprobacter sp. strain 2CBH44.</title>
        <authorList>
            <person name="Sakamoto M."/>
            <person name="Murakami T."/>
            <person name="Mori H."/>
        </authorList>
    </citation>
    <scope>NUCLEOTIDE SEQUENCE [LARGE SCALE GENOMIC DNA]</scope>
    <source>
        <strain evidence="4">2CBH44</strain>
    </source>
</reference>
<organism evidence="3 4">
    <name type="scientific">Coprobacter secundus subsp. similis</name>
    <dbReference type="NCBI Taxonomy" id="2751153"/>
    <lineage>
        <taxon>Bacteria</taxon>
        <taxon>Pseudomonadati</taxon>
        <taxon>Bacteroidota</taxon>
        <taxon>Bacteroidia</taxon>
        <taxon>Bacteroidales</taxon>
        <taxon>Barnesiellaceae</taxon>
        <taxon>Coprobacter</taxon>
    </lineage>
</organism>
<protein>
    <submittedName>
        <fullName evidence="3">Glucuronyl hydrolase</fullName>
    </submittedName>
</protein>
<dbReference type="RefSeq" id="WP_021930263.1">
    <property type="nucleotide sequence ID" value="NZ_AP023322.1"/>
</dbReference>
<dbReference type="EMBL" id="AP023322">
    <property type="protein sequence ID" value="BCI64215.1"/>
    <property type="molecule type" value="Genomic_DNA"/>
</dbReference>
<comment type="similarity">
    <text evidence="2">Belongs to the glycosyl hydrolase 88 family.</text>
</comment>
<dbReference type="PANTHER" id="PTHR36845">
    <property type="entry name" value="HYDROLASE, PUTATIVE (AFU_ORTHOLOGUE AFUA_7G05090)-RELATED"/>
    <property type="match status" value="1"/>
</dbReference>
<gene>
    <name evidence="3" type="ORF">Cop2CBH44_25680</name>
</gene>
<evidence type="ECO:0000256" key="1">
    <source>
        <dbReference type="ARBA" id="ARBA00022801"/>
    </source>
</evidence>
<dbReference type="Gene3D" id="1.50.10.10">
    <property type="match status" value="1"/>
</dbReference>
<name>A0A7G1HWV4_9BACT</name>
<accession>A0A7G1HWV4</accession>
<dbReference type="InterPro" id="IPR052369">
    <property type="entry name" value="UG_Glycosaminoglycan_Hydrolase"/>
</dbReference>
<dbReference type="PANTHER" id="PTHR36845:SF1">
    <property type="entry name" value="HYDROLASE, PUTATIVE (AFU_ORTHOLOGUE AFUA_7G05090)-RELATED"/>
    <property type="match status" value="1"/>
</dbReference>
<dbReference type="KEGG" id="copr:Cop2CBH44_25680"/>
<keyword evidence="1 3" id="KW-0378">Hydrolase</keyword>
<dbReference type="GO" id="GO:0000272">
    <property type="term" value="P:polysaccharide catabolic process"/>
    <property type="evidence" value="ECO:0007669"/>
    <property type="project" value="TreeGrafter"/>
</dbReference>
<sequence>MKDFIIIYIIIIATLLESCSNKPLNNVQFGNNYLQQSEKTLAPLRSLALEWYRLPKSTKDNQIIWCEDNDLTDWSKGFFPGCCWLMYEYFQKNEWKNAAEQLQALIKTNPNIYETYNTGLIFNVSFGNAYRLTQNNAYKDICIQAARHITQYYNPHIGCLSTPNMSPANWIHFKNWQYPVSINEMMNLELLFKATSFTLDSTFYHIAVSHADKTLENGFREDFSSYNIVDYDTTCYIPSIKQTEHGYADESAWSRGQAWGLYGYTTCYRYTHDKKYLQQAIRIAEYIIHKQQEIDDKIPFWDYDIPLTATQVPKDASAAAITASALIELSHYAKPEYKNYARQILNHLSGQPYSSPKNKFFILDHSTGSFPKNQDIDCPASYADYYYIEALIRLKE</sequence>
<dbReference type="AlphaFoldDB" id="A0A7G1HWV4"/>
<keyword evidence="4" id="KW-1185">Reference proteome</keyword>
<evidence type="ECO:0000313" key="4">
    <source>
        <dbReference type="Proteomes" id="UP000594042"/>
    </source>
</evidence>
<dbReference type="SUPFAM" id="SSF48208">
    <property type="entry name" value="Six-hairpin glycosidases"/>
    <property type="match status" value="1"/>
</dbReference>
<dbReference type="InterPro" id="IPR008928">
    <property type="entry name" value="6-hairpin_glycosidase_sf"/>
</dbReference>
<evidence type="ECO:0000313" key="3">
    <source>
        <dbReference type="EMBL" id="BCI64215.1"/>
    </source>
</evidence>
<dbReference type="Proteomes" id="UP000594042">
    <property type="component" value="Chromosome"/>
</dbReference>
<evidence type="ECO:0000256" key="2">
    <source>
        <dbReference type="ARBA" id="ARBA00038358"/>
    </source>
</evidence>
<dbReference type="GO" id="GO:0052757">
    <property type="term" value="F:chondroitin hydrolase activity"/>
    <property type="evidence" value="ECO:0007669"/>
    <property type="project" value="TreeGrafter"/>
</dbReference>